<dbReference type="PANTHER" id="PTHR30582">
    <property type="entry name" value="L,D-TRANSPEPTIDASE"/>
    <property type="match status" value="1"/>
</dbReference>
<keyword evidence="12" id="KW-1185">Reference proteome</keyword>
<dbReference type="PROSITE" id="PS52029">
    <property type="entry name" value="LD_TPASE"/>
    <property type="match status" value="1"/>
</dbReference>
<evidence type="ECO:0000313" key="12">
    <source>
        <dbReference type="Proteomes" id="UP000239007"/>
    </source>
</evidence>
<evidence type="ECO:0000256" key="3">
    <source>
        <dbReference type="ARBA" id="ARBA00022679"/>
    </source>
</evidence>
<evidence type="ECO:0000256" key="6">
    <source>
        <dbReference type="ARBA" id="ARBA00023316"/>
    </source>
</evidence>
<dbReference type="AlphaFoldDB" id="A0A2S7UZA8"/>
<feature type="chain" id="PRO_5015590228" description="L,D-TPase catalytic domain-containing protein" evidence="9">
    <location>
        <begin position="22"/>
        <end position="432"/>
    </location>
</feature>
<proteinExistence type="inferred from homology"/>
<protein>
    <recommendedName>
        <fullName evidence="10">L,D-TPase catalytic domain-containing protein</fullName>
    </recommendedName>
</protein>
<dbReference type="GO" id="GO:0008360">
    <property type="term" value="P:regulation of cell shape"/>
    <property type="evidence" value="ECO:0007669"/>
    <property type="project" value="UniProtKB-UniRule"/>
</dbReference>
<dbReference type="Proteomes" id="UP000239007">
    <property type="component" value="Unassembled WGS sequence"/>
</dbReference>
<feature type="region of interest" description="Disordered" evidence="8">
    <location>
        <begin position="403"/>
        <end position="432"/>
    </location>
</feature>
<comment type="caution">
    <text evidence="11">The sequence shown here is derived from an EMBL/GenBank/DDBJ whole genome shotgun (WGS) entry which is preliminary data.</text>
</comment>
<organism evidence="11 12">
    <name type="scientific">Psychrosphaera saromensis</name>
    <dbReference type="NCBI Taxonomy" id="716813"/>
    <lineage>
        <taxon>Bacteria</taxon>
        <taxon>Pseudomonadati</taxon>
        <taxon>Pseudomonadota</taxon>
        <taxon>Gammaproteobacteria</taxon>
        <taxon>Alteromonadales</taxon>
        <taxon>Pseudoalteromonadaceae</taxon>
        <taxon>Psychrosphaera</taxon>
    </lineage>
</organism>
<dbReference type="GO" id="GO:0018104">
    <property type="term" value="P:peptidoglycan-protein cross-linking"/>
    <property type="evidence" value="ECO:0007669"/>
    <property type="project" value="TreeGrafter"/>
</dbReference>
<feature type="compositionally biased region" description="Basic and acidic residues" evidence="8">
    <location>
        <begin position="403"/>
        <end position="425"/>
    </location>
</feature>
<keyword evidence="9" id="KW-0732">Signal</keyword>
<feature type="region of interest" description="Disordered" evidence="8">
    <location>
        <begin position="131"/>
        <end position="169"/>
    </location>
</feature>
<dbReference type="InterPro" id="IPR005490">
    <property type="entry name" value="LD_TPept_cat_dom"/>
</dbReference>
<dbReference type="PANTHER" id="PTHR30582:SF2">
    <property type="entry name" value="L,D-TRANSPEPTIDASE YCIB-RELATED"/>
    <property type="match status" value="1"/>
</dbReference>
<gene>
    <name evidence="11" type="ORF">BTO11_16345</name>
</gene>
<feature type="domain" description="L,D-TPase catalytic" evidence="10">
    <location>
        <begin position="240"/>
        <end position="386"/>
    </location>
</feature>
<dbReference type="GO" id="GO:0005576">
    <property type="term" value="C:extracellular region"/>
    <property type="evidence" value="ECO:0007669"/>
    <property type="project" value="TreeGrafter"/>
</dbReference>
<dbReference type="InterPro" id="IPR038063">
    <property type="entry name" value="Transpep_catalytic_dom"/>
</dbReference>
<dbReference type="Pfam" id="PF03734">
    <property type="entry name" value="YkuD"/>
    <property type="match status" value="1"/>
</dbReference>
<feature type="active site" description="Nucleophile" evidence="7">
    <location>
        <position position="362"/>
    </location>
</feature>
<evidence type="ECO:0000256" key="5">
    <source>
        <dbReference type="ARBA" id="ARBA00022984"/>
    </source>
</evidence>
<dbReference type="OrthoDB" id="9787225at2"/>
<feature type="signal peptide" evidence="9">
    <location>
        <begin position="1"/>
        <end position="21"/>
    </location>
</feature>
<dbReference type="RefSeq" id="WP_105053591.1">
    <property type="nucleotide sequence ID" value="NZ_BMYG01000009.1"/>
</dbReference>
<name>A0A2S7UZA8_9GAMM</name>
<dbReference type="UniPathway" id="UPA00219"/>
<dbReference type="Gene3D" id="2.40.440.10">
    <property type="entry name" value="L,D-transpeptidase catalytic domain-like"/>
    <property type="match status" value="1"/>
</dbReference>
<feature type="active site" description="Proton donor/acceptor" evidence="7">
    <location>
        <position position="346"/>
    </location>
</feature>
<keyword evidence="4 7" id="KW-0133">Cell shape</keyword>
<dbReference type="GO" id="GO:0016740">
    <property type="term" value="F:transferase activity"/>
    <property type="evidence" value="ECO:0007669"/>
    <property type="project" value="UniProtKB-KW"/>
</dbReference>
<evidence type="ECO:0000256" key="8">
    <source>
        <dbReference type="SAM" id="MobiDB-lite"/>
    </source>
</evidence>
<dbReference type="GO" id="GO:0071972">
    <property type="term" value="F:peptidoglycan L,D-transpeptidase activity"/>
    <property type="evidence" value="ECO:0007669"/>
    <property type="project" value="TreeGrafter"/>
</dbReference>
<comment type="similarity">
    <text evidence="2">Belongs to the YkuD family.</text>
</comment>
<evidence type="ECO:0000259" key="10">
    <source>
        <dbReference type="PROSITE" id="PS52029"/>
    </source>
</evidence>
<dbReference type="EMBL" id="MSCH01000003">
    <property type="protein sequence ID" value="PQJ55068.1"/>
    <property type="molecule type" value="Genomic_DNA"/>
</dbReference>
<feature type="compositionally biased region" description="Polar residues" evidence="8">
    <location>
        <begin position="146"/>
        <end position="166"/>
    </location>
</feature>
<keyword evidence="3" id="KW-0808">Transferase</keyword>
<comment type="pathway">
    <text evidence="1 7">Cell wall biogenesis; peptidoglycan biosynthesis.</text>
</comment>
<dbReference type="GO" id="GO:0071555">
    <property type="term" value="P:cell wall organization"/>
    <property type="evidence" value="ECO:0007669"/>
    <property type="project" value="UniProtKB-UniRule"/>
</dbReference>
<sequence length="432" mass="49034">MKFVVSFLYLAMVLMSPITWAAKTYLTLDSVAVLDSPNGSIVEQWAKRTLFTSDSESDEWITISGHFPKGQWQPLETDLFIKKSEPLKLRIPYKENSARTIVYRALHTVGVDAKRYKLLADTKVYFYNPQTVKPDSSSEAEDPSNETESALSADSVNTESLNTDSVNSEKIEAEPAKTAIWKKDTVFTSASEDRYIIKATGYVSENSWQALDKPVWIKKSAQYQDRTKPLKYERKSGSKRFAVIDKKRFELSVYEVVDGKKEKLMRTPVALGFDRCLPEEKGGKCYYTPEGEFEVEFQLFDPDGINWCIPPKMSGEFKNKIAKGERCSRGTMGNYAMHFGNSYFLHGTSNPNSIGGRTTHGCIRLRNPDIEMVYQMLKNGDKVLISETPEEFDLFALAGQKPALEDETKPAELEKLKSEELRKEELETESIL</sequence>
<evidence type="ECO:0000256" key="2">
    <source>
        <dbReference type="ARBA" id="ARBA00005992"/>
    </source>
</evidence>
<evidence type="ECO:0000256" key="4">
    <source>
        <dbReference type="ARBA" id="ARBA00022960"/>
    </source>
</evidence>
<keyword evidence="6 7" id="KW-0961">Cell wall biogenesis/degradation</keyword>
<dbReference type="CDD" id="cd16913">
    <property type="entry name" value="YkuD_like"/>
    <property type="match status" value="1"/>
</dbReference>
<dbReference type="InterPro" id="IPR050979">
    <property type="entry name" value="LD-transpeptidase"/>
</dbReference>
<evidence type="ECO:0000313" key="11">
    <source>
        <dbReference type="EMBL" id="PQJ55068.1"/>
    </source>
</evidence>
<accession>A0A2S7UZA8</accession>
<evidence type="ECO:0000256" key="1">
    <source>
        <dbReference type="ARBA" id="ARBA00004752"/>
    </source>
</evidence>
<dbReference type="SUPFAM" id="SSF141523">
    <property type="entry name" value="L,D-transpeptidase catalytic domain-like"/>
    <property type="match status" value="1"/>
</dbReference>
<reference evidence="11 12" key="1">
    <citation type="submission" date="2016-12" db="EMBL/GenBank/DDBJ databases">
        <title>Diversity of luminous bacteria.</title>
        <authorList>
            <person name="Yoshizawa S."/>
            <person name="Kogure K."/>
        </authorList>
    </citation>
    <scope>NUCLEOTIDE SEQUENCE [LARGE SCALE GENOMIC DNA]</scope>
    <source>
        <strain evidence="11 12">SA4-48</strain>
    </source>
</reference>
<keyword evidence="5 7" id="KW-0573">Peptidoglycan synthesis</keyword>
<evidence type="ECO:0000256" key="7">
    <source>
        <dbReference type="PROSITE-ProRule" id="PRU01373"/>
    </source>
</evidence>
<evidence type="ECO:0000256" key="9">
    <source>
        <dbReference type="SAM" id="SignalP"/>
    </source>
</evidence>